<dbReference type="AlphaFoldDB" id="A0A0E9MU01"/>
<keyword evidence="1" id="KW-0460">Magnesium</keyword>
<dbReference type="EMBL" id="BBWU01000053">
    <property type="protein sequence ID" value="GAO40948.1"/>
    <property type="molecule type" value="Genomic_DNA"/>
</dbReference>
<evidence type="ECO:0000259" key="2">
    <source>
        <dbReference type="Pfam" id="PF12804"/>
    </source>
</evidence>
<dbReference type="InterPro" id="IPR025877">
    <property type="entry name" value="MobA-like_NTP_Trfase"/>
</dbReference>
<evidence type="ECO:0000313" key="3">
    <source>
        <dbReference type="EMBL" id="GAO40948.1"/>
    </source>
</evidence>
<dbReference type="GO" id="GO:0016779">
    <property type="term" value="F:nucleotidyltransferase activity"/>
    <property type="evidence" value="ECO:0007669"/>
    <property type="project" value="UniProtKB-ARBA"/>
</dbReference>
<keyword evidence="4" id="KW-1185">Reference proteome</keyword>
<name>A0A0E9MU01_9SPHN</name>
<proteinExistence type="predicted"/>
<evidence type="ECO:0000313" key="4">
    <source>
        <dbReference type="Proteomes" id="UP000033202"/>
    </source>
</evidence>
<dbReference type="STRING" id="1219043.SCH01S_53_00200"/>
<dbReference type="Pfam" id="PF12804">
    <property type="entry name" value="NTP_transf_3"/>
    <property type="match status" value="1"/>
</dbReference>
<comment type="caution">
    <text evidence="3">The sequence shown here is derived from an EMBL/GenBank/DDBJ whole genome shotgun (WGS) entry which is preliminary data.</text>
</comment>
<evidence type="ECO:0000256" key="1">
    <source>
        <dbReference type="ARBA" id="ARBA00022842"/>
    </source>
</evidence>
<dbReference type="OrthoDB" id="159246at2"/>
<dbReference type="RefSeq" id="WP_046349731.1">
    <property type="nucleotide sequence ID" value="NZ_BBWU01000053.1"/>
</dbReference>
<dbReference type="SUPFAM" id="SSF53448">
    <property type="entry name" value="Nucleotide-diphospho-sugar transferases"/>
    <property type="match status" value="1"/>
</dbReference>
<dbReference type="Proteomes" id="UP000033202">
    <property type="component" value="Unassembled WGS sequence"/>
</dbReference>
<accession>A0A0E9MU01</accession>
<protein>
    <recommendedName>
        <fullName evidence="2">MobA-like NTP transferase domain-containing protein</fullName>
    </recommendedName>
</protein>
<dbReference type="InterPro" id="IPR029044">
    <property type="entry name" value="Nucleotide-diphossugar_trans"/>
</dbReference>
<dbReference type="Gene3D" id="3.90.550.10">
    <property type="entry name" value="Spore Coat Polysaccharide Biosynthesis Protein SpsA, Chain A"/>
    <property type="match status" value="1"/>
</dbReference>
<feature type="domain" description="MobA-like NTP transferase" evidence="2">
    <location>
        <begin position="26"/>
        <end position="137"/>
    </location>
</feature>
<reference evidence="3 4" key="1">
    <citation type="submission" date="2015-04" db="EMBL/GenBank/DDBJ databases">
        <title>Whole genome shotgun sequence of Sphingomonas changbaiensis NBRC 104936.</title>
        <authorList>
            <person name="Katano-Makiyama Y."/>
            <person name="Hosoyama A."/>
            <person name="Hashimoto M."/>
            <person name="Noguchi M."/>
            <person name="Tsuchikane K."/>
            <person name="Ohji S."/>
            <person name="Yamazoe A."/>
            <person name="Ichikawa N."/>
            <person name="Kimura A."/>
            <person name="Fujita N."/>
        </authorList>
    </citation>
    <scope>NUCLEOTIDE SEQUENCE [LARGE SCALE GENOMIC DNA]</scope>
    <source>
        <strain evidence="3 4">NBRC 104936</strain>
    </source>
</reference>
<gene>
    <name evidence="3" type="ORF">SCH01S_53_00200</name>
</gene>
<sequence>MTTSQAQVWTAIVLAGQRPGPDPLAGHFGEQYKALVPVGGVPMIERVVGCLLRVPQIGRIIILAQDPQAVMQRIGGWPGQEERIATVASGSGIAASIAAVLNPPSPHWPVLVTTADHALLTPEMVEEFLAGAGEGDLSVGAVERRTILSRYPDTVRTWLKFADGAYSGANLFALRTERARRALDLWSSAERDRKRAFKLFWHFGPLLAFRAIFRLVGFRQAIALAGQRLGIDARLVELSIPEAAIDVDKVSDHILVERIVAGRD</sequence>
<organism evidence="3 4">
    <name type="scientific">Sphingomonas changbaiensis NBRC 104936</name>
    <dbReference type="NCBI Taxonomy" id="1219043"/>
    <lineage>
        <taxon>Bacteria</taxon>
        <taxon>Pseudomonadati</taxon>
        <taxon>Pseudomonadota</taxon>
        <taxon>Alphaproteobacteria</taxon>
        <taxon>Sphingomonadales</taxon>
        <taxon>Sphingomonadaceae</taxon>
        <taxon>Sphingomonas</taxon>
    </lineage>
</organism>